<protein>
    <submittedName>
        <fullName evidence="2">B3/4 domain-containing protein</fullName>
    </submittedName>
</protein>
<evidence type="ECO:0000259" key="1">
    <source>
        <dbReference type="SMART" id="SM00873"/>
    </source>
</evidence>
<evidence type="ECO:0000313" key="3">
    <source>
        <dbReference type="Proteomes" id="UP001597189"/>
    </source>
</evidence>
<dbReference type="EMBL" id="JBHTOD010000003">
    <property type="protein sequence ID" value="MFD1455012.1"/>
    <property type="molecule type" value="Genomic_DNA"/>
</dbReference>
<keyword evidence="3" id="KW-1185">Reference proteome</keyword>
<dbReference type="PANTHER" id="PTHR39209">
    <property type="match status" value="1"/>
</dbReference>
<gene>
    <name evidence="2" type="ORF">ACFQ44_04825</name>
</gene>
<dbReference type="SMART" id="SM00873">
    <property type="entry name" value="B3_4"/>
    <property type="match status" value="1"/>
</dbReference>
<accession>A0ABW4D4Y3</accession>
<organism evidence="2 3">
    <name type="scientific">Levilactobacillus lanxiensis</name>
    <dbReference type="NCBI Taxonomy" id="2799568"/>
    <lineage>
        <taxon>Bacteria</taxon>
        <taxon>Bacillati</taxon>
        <taxon>Bacillota</taxon>
        <taxon>Bacilli</taxon>
        <taxon>Lactobacillales</taxon>
        <taxon>Lactobacillaceae</taxon>
        <taxon>Levilactobacillus</taxon>
    </lineage>
</organism>
<sequence length="233" mass="26053">MKDVIIDDSFWQTYPEAQINLMWLTGFDNHDTDDNLAERQELLRTATAESDKFTKVDPFRNNPVVAEWRDAYQQFPKRKGARSSIEALLKRASQGHEFTPIEPLVDVYNSISLRYGVPVGIEDRDKIAGDLHLGTAQGGESFFPLGAEEDDPARAGEMIYYDEDGAVCRSLNWREAQRTMLTDDTTNGIVVMESVNADQAARANEAMAALAELIPTYFGIKPDKTAVLTAETK</sequence>
<proteinExistence type="predicted"/>
<dbReference type="PANTHER" id="PTHR39209:SF2">
    <property type="entry name" value="CYTOPLASMIC PROTEIN"/>
    <property type="match status" value="1"/>
</dbReference>
<dbReference type="InterPro" id="IPR020825">
    <property type="entry name" value="Phe-tRNA_synthase-like_B3/B4"/>
</dbReference>
<dbReference type="InterPro" id="IPR005146">
    <property type="entry name" value="B3/B4_tRNA-bd"/>
</dbReference>
<reference evidence="3" key="1">
    <citation type="journal article" date="2019" name="Int. J. Syst. Evol. Microbiol.">
        <title>The Global Catalogue of Microorganisms (GCM) 10K type strain sequencing project: providing services to taxonomists for standard genome sequencing and annotation.</title>
        <authorList>
            <consortium name="The Broad Institute Genomics Platform"/>
            <consortium name="The Broad Institute Genome Sequencing Center for Infectious Disease"/>
            <person name="Wu L."/>
            <person name="Ma J."/>
        </authorList>
    </citation>
    <scope>NUCLEOTIDE SEQUENCE [LARGE SCALE GENOMIC DNA]</scope>
    <source>
        <strain evidence="3">CCM 8979</strain>
    </source>
</reference>
<dbReference type="Proteomes" id="UP001597189">
    <property type="component" value="Unassembled WGS sequence"/>
</dbReference>
<name>A0ABW4D4Y3_9LACO</name>
<dbReference type="Pfam" id="PF03483">
    <property type="entry name" value="B3_4"/>
    <property type="match status" value="1"/>
</dbReference>
<feature type="domain" description="B3/B4 tRNA-binding" evidence="1">
    <location>
        <begin position="66"/>
        <end position="219"/>
    </location>
</feature>
<dbReference type="SUPFAM" id="SSF56037">
    <property type="entry name" value="PheT/TilS domain"/>
    <property type="match status" value="1"/>
</dbReference>
<dbReference type="Gene3D" id="3.50.40.10">
    <property type="entry name" value="Phenylalanyl-trna Synthetase, Chain B, domain 3"/>
    <property type="match status" value="1"/>
</dbReference>
<evidence type="ECO:0000313" key="2">
    <source>
        <dbReference type="EMBL" id="MFD1455012.1"/>
    </source>
</evidence>
<comment type="caution">
    <text evidence="2">The sequence shown here is derived from an EMBL/GenBank/DDBJ whole genome shotgun (WGS) entry which is preliminary data.</text>
</comment>
<dbReference type="RefSeq" id="WP_203644328.1">
    <property type="nucleotide sequence ID" value="NZ_BOLN01000003.1"/>
</dbReference>